<dbReference type="PANTHER" id="PTHR43765">
    <property type="entry name" value="2-DEHYDROPANTOATE 2-REDUCTASE-RELATED"/>
    <property type="match status" value="1"/>
</dbReference>
<keyword evidence="6 10" id="KW-0521">NADP</keyword>
<dbReference type="InterPro" id="IPR013752">
    <property type="entry name" value="KPA_reductase"/>
</dbReference>
<keyword evidence="5 10" id="KW-0566">Pantothenate biosynthesis</keyword>
<dbReference type="EMBL" id="JAWDID010000001">
    <property type="protein sequence ID" value="MDU0338451.1"/>
    <property type="molecule type" value="Genomic_DNA"/>
</dbReference>
<comment type="caution">
    <text evidence="13">The sequence shown here is derived from an EMBL/GenBank/DDBJ whole genome shotgun (WGS) entry which is preliminary data.</text>
</comment>
<evidence type="ECO:0000256" key="7">
    <source>
        <dbReference type="ARBA" id="ARBA00023002"/>
    </source>
</evidence>
<name>A0ABU3S144_9HYPH</name>
<comment type="pathway">
    <text evidence="1 10">Cofactor biosynthesis; (R)-pantothenate biosynthesis; (R)-pantoate from 3-methyl-2-oxobutanoate: step 2/2.</text>
</comment>
<comment type="catalytic activity">
    <reaction evidence="9 10">
        <text>(R)-pantoate + NADP(+) = 2-dehydropantoate + NADPH + H(+)</text>
        <dbReference type="Rhea" id="RHEA:16233"/>
        <dbReference type="ChEBI" id="CHEBI:11561"/>
        <dbReference type="ChEBI" id="CHEBI:15378"/>
        <dbReference type="ChEBI" id="CHEBI:15980"/>
        <dbReference type="ChEBI" id="CHEBI:57783"/>
        <dbReference type="ChEBI" id="CHEBI:58349"/>
        <dbReference type="EC" id="1.1.1.169"/>
    </reaction>
</comment>
<comment type="function">
    <text evidence="10">Catalyzes the NADPH-dependent reduction of ketopantoate into pantoic acid.</text>
</comment>
<dbReference type="InterPro" id="IPR003710">
    <property type="entry name" value="ApbA"/>
</dbReference>
<evidence type="ECO:0000256" key="5">
    <source>
        <dbReference type="ARBA" id="ARBA00022655"/>
    </source>
</evidence>
<protein>
    <recommendedName>
        <fullName evidence="4 10">2-dehydropantoate 2-reductase</fullName>
        <ecNumber evidence="3 10">1.1.1.169</ecNumber>
    </recommendedName>
    <alternativeName>
        <fullName evidence="8 10">Ketopantoate reductase</fullName>
    </alternativeName>
</protein>
<dbReference type="Proteomes" id="UP001254257">
    <property type="component" value="Unassembled WGS sequence"/>
</dbReference>
<evidence type="ECO:0000259" key="11">
    <source>
        <dbReference type="Pfam" id="PF02558"/>
    </source>
</evidence>
<evidence type="ECO:0000256" key="10">
    <source>
        <dbReference type="RuleBase" id="RU362068"/>
    </source>
</evidence>
<dbReference type="SUPFAM" id="SSF51735">
    <property type="entry name" value="NAD(P)-binding Rossmann-fold domains"/>
    <property type="match status" value="1"/>
</dbReference>
<organism evidence="13 14">
    <name type="scientific">Bosea rubneri</name>
    <dbReference type="NCBI Taxonomy" id="3075434"/>
    <lineage>
        <taxon>Bacteria</taxon>
        <taxon>Pseudomonadati</taxon>
        <taxon>Pseudomonadota</taxon>
        <taxon>Alphaproteobacteria</taxon>
        <taxon>Hyphomicrobiales</taxon>
        <taxon>Boseaceae</taxon>
        <taxon>Bosea</taxon>
    </lineage>
</organism>
<dbReference type="Pfam" id="PF08546">
    <property type="entry name" value="ApbA_C"/>
    <property type="match status" value="1"/>
</dbReference>
<dbReference type="InterPro" id="IPR050838">
    <property type="entry name" value="Ketopantoate_reductase"/>
</dbReference>
<dbReference type="GO" id="GO:0008677">
    <property type="term" value="F:2-dehydropantoate 2-reductase activity"/>
    <property type="evidence" value="ECO:0007669"/>
    <property type="project" value="UniProtKB-EC"/>
</dbReference>
<dbReference type="SUPFAM" id="SSF48179">
    <property type="entry name" value="6-phosphogluconate dehydrogenase C-terminal domain-like"/>
    <property type="match status" value="1"/>
</dbReference>
<evidence type="ECO:0000313" key="14">
    <source>
        <dbReference type="Proteomes" id="UP001254257"/>
    </source>
</evidence>
<dbReference type="EC" id="1.1.1.169" evidence="3 10"/>
<reference evidence="13 14" key="1">
    <citation type="submission" date="2023-09" db="EMBL/GenBank/DDBJ databases">
        <title>Whole genome shotgun sequencing (WGS) of Bosea sp. ZW T0_25, isolated from stored onions (Allium cepa).</title>
        <authorList>
            <person name="Stoll D.A."/>
            <person name="Huch M."/>
        </authorList>
    </citation>
    <scope>NUCLEOTIDE SEQUENCE [LARGE SCALE GENOMIC DNA]</scope>
    <source>
        <strain evidence="13 14">ZW T0_25</strain>
    </source>
</reference>
<dbReference type="InterPro" id="IPR013332">
    <property type="entry name" value="KPR_N"/>
</dbReference>
<dbReference type="Pfam" id="PF02558">
    <property type="entry name" value="ApbA"/>
    <property type="match status" value="1"/>
</dbReference>
<gene>
    <name evidence="13" type="ORF">RKE40_01080</name>
</gene>
<accession>A0ABU3S144</accession>
<dbReference type="InterPro" id="IPR036291">
    <property type="entry name" value="NAD(P)-bd_dom_sf"/>
</dbReference>
<dbReference type="NCBIfam" id="TIGR00745">
    <property type="entry name" value="apbA_panE"/>
    <property type="match status" value="1"/>
</dbReference>
<evidence type="ECO:0000256" key="9">
    <source>
        <dbReference type="ARBA" id="ARBA00048793"/>
    </source>
</evidence>
<evidence type="ECO:0000256" key="2">
    <source>
        <dbReference type="ARBA" id="ARBA00007870"/>
    </source>
</evidence>
<dbReference type="Gene3D" id="3.40.50.720">
    <property type="entry name" value="NAD(P)-binding Rossmann-like Domain"/>
    <property type="match status" value="1"/>
</dbReference>
<keyword evidence="7 10" id="KW-0560">Oxidoreductase</keyword>
<evidence type="ECO:0000256" key="1">
    <source>
        <dbReference type="ARBA" id="ARBA00004994"/>
    </source>
</evidence>
<dbReference type="InterPro" id="IPR008927">
    <property type="entry name" value="6-PGluconate_DH-like_C_sf"/>
</dbReference>
<evidence type="ECO:0000313" key="13">
    <source>
        <dbReference type="EMBL" id="MDU0338451.1"/>
    </source>
</evidence>
<keyword evidence="14" id="KW-1185">Reference proteome</keyword>
<evidence type="ECO:0000256" key="4">
    <source>
        <dbReference type="ARBA" id="ARBA00019465"/>
    </source>
</evidence>
<evidence type="ECO:0000256" key="3">
    <source>
        <dbReference type="ARBA" id="ARBA00013014"/>
    </source>
</evidence>
<sequence length="300" mass="31136">MKIAVMGAGAVGCYYGAMLALAGHPVTMIGRQAHATAMASNGVILLKAGETHRAPVQATTEPSGVADADLVLISVKSDDTVAAAEAIAPYLKSDSRILSLQNGVDNAERLEAVFGRAVIPAAVYVAVETVAAGKVRHNGRGELVIGTGPASAELARTFAQAGIPTDVSENVAAVLWTKLTVNCAYNALCAIGQLPYGPMVSVNGVAEVMTDVVKECRAVAQAAGISLPDNLIGTVMGLAAAMPSQFSSTAQDLQRRKKTEIEHLNGYVVRTAEKFGLSVPANRTLLACVRLLEEANRRTA</sequence>
<evidence type="ECO:0000256" key="6">
    <source>
        <dbReference type="ARBA" id="ARBA00022857"/>
    </source>
</evidence>
<dbReference type="InterPro" id="IPR013328">
    <property type="entry name" value="6PGD_dom2"/>
</dbReference>
<feature type="domain" description="Ketopantoate reductase C-terminal" evidence="12">
    <location>
        <begin position="171"/>
        <end position="293"/>
    </location>
</feature>
<feature type="domain" description="Ketopantoate reductase N-terminal" evidence="11">
    <location>
        <begin position="3"/>
        <end position="148"/>
    </location>
</feature>
<dbReference type="RefSeq" id="WP_316016393.1">
    <property type="nucleotide sequence ID" value="NZ_JAWDID010000001.1"/>
</dbReference>
<dbReference type="PANTHER" id="PTHR43765:SF2">
    <property type="entry name" value="2-DEHYDROPANTOATE 2-REDUCTASE"/>
    <property type="match status" value="1"/>
</dbReference>
<evidence type="ECO:0000256" key="8">
    <source>
        <dbReference type="ARBA" id="ARBA00032024"/>
    </source>
</evidence>
<proteinExistence type="inferred from homology"/>
<dbReference type="Gene3D" id="1.10.1040.10">
    <property type="entry name" value="N-(1-d-carboxylethyl)-l-norvaline Dehydrogenase, domain 2"/>
    <property type="match status" value="1"/>
</dbReference>
<comment type="similarity">
    <text evidence="2 10">Belongs to the ketopantoate reductase family.</text>
</comment>
<evidence type="ECO:0000259" key="12">
    <source>
        <dbReference type="Pfam" id="PF08546"/>
    </source>
</evidence>